<dbReference type="SUPFAM" id="SSF55874">
    <property type="entry name" value="ATPase domain of HSP90 chaperone/DNA topoisomerase II/histidine kinase"/>
    <property type="match status" value="1"/>
</dbReference>
<reference evidence="3 4" key="1">
    <citation type="submission" date="2020-08" db="EMBL/GenBank/DDBJ databases">
        <title>Genome public.</title>
        <authorList>
            <person name="Liu C."/>
            <person name="Sun Q."/>
        </authorList>
    </citation>
    <scope>NUCLEOTIDE SEQUENCE [LARGE SCALE GENOMIC DNA]</scope>
    <source>
        <strain evidence="3 4">NSJ-71</strain>
    </source>
</reference>
<dbReference type="Pfam" id="PF14501">
    <property type="entry name" value="HATPase_c_5"/>
    <property type="match status" value="1"/>
</dbReference>
<feature type="transmembrane region" description="Helical" evidence="1">
    <location>
        <begin position="38"/>
        <end position="62"/>
    </location>
</feature>
<feature type="transmembrane region" description="Helical" evidence="1">
    <location>
        <begin position="194"/>
        <end position="219"/>
    </location>
</feature>
<dbReference type="EMBL" id="JACOPS010000005">
    <property type="protein sequence ID" value="MBC5728940.1"/>
    <property type="molecule type" value="Genomic_DNA"/>
</dbReference>
<organism evidence="3 4">
    <name type="scientific">Ruminococcus intestinalis</name>
    <dbReference type="NCBI Taxonomy" id="2763066"/>
    <lineage>
        <taxon>Bacteria</taxon>
        <taxon>Bacillati</taxon>
        <taxon>Bacillota</taxon>
        <taxon>Clostridia</taxon>
        <taxon>Eubacteriales</taxon>
        <taxon>Oscillospiraceae</taxon>
        <taxon>Ruminococcus</taxon>
    </lineage>
</organism>
<dbReference type="Gene3D" id="3.30.565.10">
    <property type="entry name" value="Histidine kinase-like ATPase, C-terminal domain"/>
    <property type="match status" value="1"/>
</dbReference>
<dbReference type="RefSeq" id="WP_186936099.1">
    <property type="nucleotide sequence ID" value="NZ_JACOPS010000005.1"/>
</dbReference>
<evidence type="ECO:0000313" key="4">
    <source>
        <dbReference type="Proteomes" id="UP000636755"/>
    </source>
</evidence>
<proteinExistence type="predicted"/>
<feature type="transmembrane region" description="Helical" evidence="1">
    <location>
        <begin position="163"/>
        <end position="182"/>
    </location>
</feature>
<keyword evidence="1" id="KW-1133">Transmembrane helix</keyword>
<dbReference type="CDD" id="cd16935">
    <property type="entry name" value="HATPase_AgrC-ComD-like"/>
    <property type="match status" value="1"/>
</dbReference>
<feature type="transmembrane region" description="Helical" evidence="1">
    <location>
        <begin position="6"/>
        <end position="26"/>
    </location>
</feature>
<feature type="transmembrane region" description="Helical" evidence="1">
    <location>
        <begin position="130"/>
        <end position="151"/>
    </location>
</feature>
<dbReference type="Proteomes" id="UP000636755">
    <property type="component" value="Unassembled WGS sequence"/>
</dbReference>
<dbReference type="PANTHER" id="PTHR40448:SF1">
    <property type="entry name" value="TWO-COMPONENT SENSOR HISTIDINE KINASE"/>
    <property type="match status" value="1"/>
</dbReference>
<name>A0ABR7HN63_9FIRM</name>
<evidence type="ECO:0000256" key="1">
    <source>
        <dbReference type="SAM" id="Phobius"/>
    </source>
</evidence>
<keyword evidence="1" id="KW-0812">Transmembrane</keyword>
<keyword evidence="4" id="KW-1185">Reference proteome</keyword>
<dbReference type="PANTHER" id="PTHR40448">
    <property type="entry name" value="TWO-COMPONENT SENSOR HISTIDINE KINASE"/>
    <property type="match status" value="1"/>
</dbReference>
<feature type="transmembrane region" description="Helical" evidence="1">
    <location>
        <begin position="91"/>
        <end position="110"/>
    </location>
</feature>
<gene>
    <name evidence="3" type="ORF">H8R91_10505</name>
</gene>
<protein>
    <submittedName>
        <fullName evidence="3">GHKL domain-containing protein</fullName>
    </submittedName>
</protein>
<keyword evidence="1" id="KW-0472">Membrane</keyword>
<accession>A0ABR7HN63</accession>
<sequence>MDRVEFLKGLFSFSIIIPASIMCYLPMKNQLKFSVKKIALILAGAFVIIATVSSIITVLFNIRTINTVLMPDMIICFLLFRYTVKTDFAKTLFVFLSVICLFSTFSLFTYEIESFYKPEMDYGISFSFDLLFMGISLFFMAILAYPMLKYYSWMIDNIEYKKLWYSFMVLPIIVTLLNIYSIPITYLNLRVGMIGIKALMINSIIFLLYILVFALFYIFSKTTIEKTKLEEQNFMLEIQTSYNESLQTYINQTAKARHDLKHSVHLAQCLLDEGDLDSLRKYLCKYYQALNITAPVRLCSSNAINAVLNYYRQSAIDNEIDITWKINMPPKSEIPEVDFCGILGNLSENAISACKTISEGRKYFDLSIDYKGDYIYIAATNNFCGDLKKSDRGYESTKHKGGGIGLRSMRNMAEVYGGYFEAVDVDNKFCVNMTLKYVDVNA</sequence>
<evidence type="ECO:0000313" key="3">
    <source>
        <dbReference type="EMBL" id="MBC5728940.1"/>
    </source>
</evidence>
<comment type="caution">
    <text evidence="3">The sequence shown here is derived from an EMBL/GenBank/DDBJ whole genome shotgun (WGS) entry which is preliminary data.</text>
</comment>
<feature type="domain" description="Sensor histidine kinase NatK-like C-terminal" evidence="2">
    <location>
        <begin position="337"/>
        <end position="435"/>
    </location>
</feature>
<dbReference type="InterPro" id="IPR036890">
    <property type="entry name" value="HATPase_C_sf"/>
</dbReference>
<evidence type="ECO:0000259" key="2">
    <source>
        <dbReference type="Pfam" id="PF14501"/>
    </source>
</evidence>
<feature type="transmembrane region" description="Helical" evidence="1">
    <location>
        <begin position="68"/>
        <end position="84"/>
    </location>
</feature>
<dbReference type="InterPro" id="IPR032834">
    <property type="entry name" value="NatK-like_C"/>
</dbReference>